<name>A0A1G6JGI8_9BACL</name>
<evidence type="ECO:0000313" key="3">
    <source>
        <dbReference type="EMBL" id="SDC17854.1"/>
    </source>
</evidence>
<dbReference type="PANTHER" id="PTHR23088">
    <property type="entry name" value="NITRILASE-RELATED"/>
    <property type="match status" value="1"/>
</dbReference>
<protein>
    <submittedName>
        <fullName evidence="3">Carbon-nitrogen hydrolase</fullName>
    </submittedName>
</protein>
<dbReference type="SUPFAM" id="SSF56317">
    <property type="entry name" value="Carbon-nitrogen hydrolase"/>
    <property type="match status" value="1"/>
</dbReference>
<dbReference type="Proteomes" id="UP000199387">
    <property type="component" value="Unassembled WGS sequence"/>
</dbReference>
<sequence length="259" mass="29470">MKISLVQMDIVLGRPEENQNRVADHLDCTMAQESPDIVVLPEMWNTGYDLSRLEEIADRGKLPAWLAELAEKYRVTLVAGSIAEKRDDGFYNTSYVFSPEGKELSAYSKVHLFRLMEEEKYLQPGKRRAPLFSVGSAQAGSMICYDLRFPELTRAMALEGAQLLFVPAEWPHPRLNHWRLLNQARAVENQMIVIAVNRVGSDKNNTFCGHSMVVDPWGEILGETGEEETVLTVEVDPEEVDRVRNKIPVFEDRVPSCYR</sequence>
<dbReference type="AlphaFoldDB" id="A0A1G6JGI8"/>
<dbReference type="Pfam" id="PF00795">
    <property type="entry name" value="CN_hydrolase"/>
    <property type="match status" value="1"/>
</dbReference>
<dbReference type="PROSITE" id="PS01227">
    <property type="entry name" value="UPF0012"/>
    <property type="match status" value="1"/>
</dbReference>
<reference evidence="3 4" key="1">
    <citation type="submission" date="2016-10" db="EMBL/GenBank/DDBJ databases">
        <authorList>
            <person name="de Groot N.N."/>
        </authorList>
    </citation>
    <scope>NUCLEOTIDE SEQUENCE [LARGE SCALE GENOMIC DNA]</scope>
    <source>
        <strain evidence="3 4">DSM 45514</strain>
    </source>
</reference>
<keyword evidence="3" id="KW-0378">Hydrolase</keyword>
<evidence type="ECO:0000259" key="2">
    <source>
        <dbReference type="PROSITE" id="PS50263"/>
    </source>
</evidence>
<evidence type="ECO:0000256" key="1">
    <source>
        <dbReference type="ARBA" id="ARBA00010613"/>
    </source>
</evidence>
<accession>A0A1G6JGI8</accession>
<dbReference type="EMBL" id="FMZA01000004">
    <property type="protein sequence ID" value="SDC17854.1"/>
    <property type="molecule type" value="Genomic_DNA"/>
</dbReference>
<dbReference type="Gene3D" id="3.60.110.10">
    <property type="entry name" value="Carbon-nitrogen hydrolase"/>
    <property type="match status" value="1"/>
</dbReference>
<dbReference type="STRING" id="1236220.SAMN04488112_10433"/>
<feature type="domain" description="CN hydrolase" evidence="2">
    <location>
        <begin position="1"/>
        <end position="237"/>
    </location>
</feature>
<dbReference type="InterPro" id="IPR003010">
    <property type="entry name" value="C-N_Hydrolase"/>
</dbReference>
<evidence type="ECO:0000313" key="4">
    <source>
        <dbReference type="Proteomes" id="UP000199387"/>
    </source>
</evidence>
<dbReference type="PANTHER" id="PTHR23088:SF27">
    <property type="entry name" value="DEAMINATED GLUTATHIONE AMIDASE"/>
    <property type="match status" value="1"/>
</dbReference>
<dbReference type="CDD" id="cd07583">
    <property type="entry name" value="nitrilase_5"/>
    <property type="match status" value="1"/>
</dbReference>
<dbReference type="GO" id="GO:0016787">
    <property type="term" value="F:hydrolase activity"/>
    <property type="evidence" value="ECO:0007669"/>
    <property type="project" value="UniProtKB-KW"/>
</dbReference>
<proteinExistence type="inferred from homology"/>
<dbReference type="RefSeq" id="WP_281220362.1">
    <property type="nucleotide sequence ID" value="NZ_FMZA01000004.1"/>
</dbReference>
<keyword evidence="4" id="KW-1185">Reference proteome</keyword>
<dbReference type="PROSITE" id="PS50263">
    <property type="entry name" value="CN_HYDROLASE"/>
    <property type="match status" value="1"/>
</dbReference>
<organism evidence="3 4">
    <name type="scientific">Melghirimyces thermohalophilus</name>
    <dbReference type="NCBI Taxonomy" id="1236220"/>
    <lineage>
        <taxon>Bacteria</taxon>
        <taxon>Bacillati</taxon>
        <taxon>Bacillota</taxon>
        <taxon>Bacilli</taxon>
        <taxon>Bacillales</taxon>
        <taxon>Thermoactinomycetaceae</taxon>
        <taxon>Melghirimyces</taxon>
    </lineage>
</organism>
<dbReference type="InterPro" id="IPR001110">
    <property type="entry name" value="UPF0012_CS"/>
</dbReference>
<comment type="similarity">
    <text evidence="1">Belongs to the carbon-nitrogen hydrolase superfamily. NIT1/NIT2 family.</text>
</comment>
<gene>
    <name evidence="3" type="ORF">SAMN04488112_10433</name>
</gene>
<dbReference type="InterPro" id="IPR036526">
    <property type="entry name" value="C-N_Hydrolase_sf"/>
</dbReference>